<evidence type="ECO:0000256" key="1">
    <source>
        <dbReference type="SAM" id="MobiDB-lite"/>
    </source>
</evidence>
<accession>A0A654ZGN1</accession>
<feature type="compositionally biased region" description="Basic and acidic residues" evidence="1">
    <location>
        <begin position="1"/>
        <end position="17"/>
    </location>
</feature>
<feature type="compositionally biased region" description="Basic residues" evidence="1">
    <location>
        <begin position="129"/>
        <end position="141"/>
    </location>
</feature>
<dbReference type="EMBL" id="CNFU01001264">
    <property type="protein sequence ID" value="CKT24352.1"/>
    <property type="molecule type" value="Genomic_DNA"/>
</dbReference>
<organism evidence="2 3">
    <name type="scientific">Mycobacterium tuberculosis</name>
    <dbReference type="NCBI Taxonomy" id="1773"/>
    <lineage>
        <taxon>Bacteria</taxon>
        <taxon>Bacillati</taxon>
        <taxon>Actinomycetota</taxon>
        <taxon>Actinomycetes</taxon>
        <taxon>Mycobacteriales</taxon>
        <taxon>Mycobacteriaceae</taxon>
        <taxon>Mycobacterium</taxon>
        <taxon>Mycobacterium tuberculosis complex</taxon>
    </lineage>
</organism>
<dbReference type="Proteomes" id="UP000049023">
    <property type="component" value="Unassembled WGS sequence"/>
</dbReference>
<name>A0A654ZGN1_MYCTX</name>
<reference evidence="2 3" key="1">
    <citation type="submission" date="2015-03" db="EMBL/GenBank/DDBJ databases">
        <authorList>
            <consortium name="Pathogen Informatics"/>
        </authorList>
    </citation>
    <scope>NUCLEOTIDE SEQUENCE [LARGE SCALE GENOMIC DNA]</scope>
    <source>
        <strain evidence="2 3">Bir 187</strain>
    </source>
</reference>
<feature type="compositionally biased region" description="Basic and acidic residues" evidence="1">
    <location>
        <begin position="42"/>
        <end position="61"/>
    </location>
</feature>
<proteinExistence type="predicted"/>
<sequence>MLRLLLDKHRPRPIDRRCRPHPLAPEQDVGGSGENLLGQRRVGHDRNVTQAENGHRHDRSVPTDQSQHPALATRQVGNRVGGREGRAKSTGRRQARWAAQSIRRVLPANRKRCHAYDRSTAFRVGQRSRASKRPQHHRFPKVRSGATASKIADRASRLGMRPFHRRASRAAFRRRPYVGHARYRPPGTKVP</sequence>
<protein>
    <submittedName>
        <fullName evidence="2">Uncharacterized protein</fullName>
    </submittedName>
</protein>
<feature type="compositionally biased region" description="Basic residues" evidence="1">
    <location>
        <begin position="162"/>
        <end position="183"/>
    </location>
</feature>
<feature type="region of interest" description="Disordered" evidence="1">
    <location>
        <begin position="123"/>
        <end position="191"/>
    </location>
</feature>
<evidence type="ECO:0000313" key="2">
    <source>
        <dbReference type="EMBL" id="CKT24352.1"/>
    </source>
</evidence>
<gene>
    <name evidence="2" type="ORF">ERS027661_04105</name>
</gene>
<dbReference type="AlphaFoldDB" id="A0A654ZGN1"/>
<feature type="region of interest" description="Disordered" evidence="1">
    <location>
        <begin position="1"/>
        <end position="98"/>
    </location>
</feature>
<evidence type="ECO:0000313" key="3">
    <source>
        <dbReference type="Proteomes" id="UP000049023"/>
    </source>
</evidence>